<evidence type="ECO:0000256" key="2">
    <source>
        <dbReference type="SAM" id="MobiDB-lite"/>
    </source>
</evidence>
<gene>
    <name evidence="4" type="ORF">HC246_18335</name>
</gene>
<keyword evidence="3" id="KW-0472">Membrane</keyword>
<evidence type="ECO:0000313" key="4">
    <source>
        <dbReference type="EMBL" id="NMF59924.1"/>
    </source>
</evidence>
<evidence type="ECO:0000313" key="5">
    <source>
        <dbReference type="Proteomes" id="UP000738376"/>
    </source>
</evidence>
<sequence length="546" mass="61512">MRSKRKGKDLKMDEASIVSAIQADLQNYKVKTQIRRKESQLHVLISRADGDEIDYASLYDIVKRRVDKLGIEWASSLVLYGRIAGAKHPEWQRKGDIKPPLPLIELDLDDLEELEGLGELGNLTFPTETSDETTIQGNELKPDIPETFEGFKQSIENDLRRAALKNGTNSTDTRVSSNGNHKNERVEDFDFGDLDLGEFKLDKLKQNTFELDSLEPDPLDADAFDLKHPSPNHRSPIDKDAWTDDDLALDQTTMAMPMPLPPPPPLPPTRRTPKSVDESEKQPELEKTAEPKSKSLLVSSVVVVVAISILGICGWLLWDRSVQQKYITNARDLSNQPPNPKTVTKLESLTETRNQLQSTISQLEDVPDRPASLYTDAQAELTALRPKLEEFDRKINLEQDANKKLESAKNGTIEAAKLVQNPPHKSTVWKSAQEKRQQAIKLLEEIPTDSLLYADAQKALKIYRAELVQISKWVDIQQRAESAAANVNPTVVNQLKQLKSKAPEKQKFLPQCKVILQPQISNFDSQRVGLPAVTLTEYLCAYFWDS</sequence>
<keyword evidence="3" id="KW-0812">Transmembrane</keyword>
<feature type="compositionally biased region" description="Acidic residues" evidence="2">
    <location>
        <begin position="213"/>
        <end position="223"/>
    </location>
</feature>
<protein>
    <submittedName>
        <fullName evidence="4">Uncharacterized protein</fullName>
    </submittedName>
</protein>
<dbReference type="Proteomes" id="UP000738376">
    <property type="component" value="Unassembled WGS sequence"/>
</dbReference>
<feature type="compositionally biased region" description="Basic and acidic residues" evidence="2">
    <location>
        <begin position="274"/>
        <end position="292"/>
    </location>
</feature>
<keyword evidence="3" id="KW-1133">Transmembrane helix</keyword>
<accession>A0ABX1LYT3</accession>
<evidence type="ECO:0000256" key="3">
    <source>
        <dbReference type="SAM" id="Phobius"/>
    </source>
</evidence>
<reference evidence="4 5" key="1">
    <citation type="submission" date="2020-03" db="EMBL/GenBank/DDBJ databases">
        <title>Draft Genome Sequence of 2-Methylisoborneol Producing Pseudanabaena yagii Strain GIHE-NHR1 Isolated from North Han River in South Korea.</title>
        <authorList>
            <person name="Jeong J."/>
        </authorList>
    </citation>
    <scope>NUCLEOTIDE SEQUENCE [LARGE SCALE GENOMIC DNA]</scope>
    <source>
        <strain evidence="4 5">GIHE-NHR1</strain>
    </source>
</reference>
<dbReference type="EMBL" id="JAAVJL010000002">
    <property type="protein sequence ID" value="NMF59924.1"/>
    <property type="molecule type" value="Genomic_DNA"/>
</dbReference>
<feature type="coiled-coil region" evidence="1">
    <location>
        <begin position="346"/>
        <end position="408"/>
    </location>
</feature>
<feature type="region of interest" description="Disordered" evidence="2">
    <location>
        <begin position="213"/>
        <end position="292"/>
    </location>
</feature>
<dbReference type="RefSeq" id="WP_169364891.1">
    <property type="nucleotide sequence ID" value="NZ_JAAVJL010000002.1"/>
</dbReference>
<evidence type="ECO:0000256" key="1">
    <source>
        <dbReference type="SAM" id="Coils"/>
    </source>
</evidence>
<organism evidence="4 5">
    <name type="scientific">Pseudanabaena yagii GIHE-NHR1</name>
    <dbReference type="NCBI Taxonomy" id="2722753"/>
    <lineage>
        <taxon>Bacteria</taxon>
        <taxon>Bacillati</taxon>
        <taxon>Cyanobacteriota</taxon>
        <taxon>Cyanophyceae</taxon>
        <taxon>Pseudanabaenales</taxon>
        <taxon>Pseudanabaenaceae</taxon>
        <taxon>Pseudanabaena</taxon>
        <taxon>Pseudanabaena yagii</taxon>
    </lineage>
</organism>
<name>A0ABX1LYT3_9CYAN</name>
<feature type="transmembrane region" description="Helical" evidence="3">
    <location>
        <begin position="296"/>
        <end position="318"/>
    </location>
</feature>
<feature type="compositionally biased region" description="Pro residues" evidence="2">
    <location>
        <begin position="258"/>
        <end position="270"/>
    </location>
</feature>
<proteinExistence type="predicted"/>
<keyword evidence="5" id="KW-1185">Reference proteome</keyword>
<comment type="caution">
    <text evidence="4">The sequence shown here is derived from an EMBL/GenBank/DDBJ whole genome shotgun (WGS) entry which is preliminary data.</text>
</comment>
<keyword evidence="1" id="KW-0175">Coiled coil</keyword>